<accession>A0A1M3T933</accession>
<organism evidence="1 2">
    <name type="scientific">Aspergillus luchuensis (strain CBS 106.47)</name>
    <dbReference type="NCBI Taxonomy" id="1137211"/>
    <lineage>
        <taxon>Eukaryota</taxon>
        <taxon>Fungi</taxon>
        <taxon>Dikarya</taxon>
        <taxon>Ascomycota</taxon>
        <taxon>Pezizomycotina</taxon>
        <taxon>Eurotiomycetes</taxon>
        <taxon>Eurotiomycetidae</taxon>
        <taxon>Eurotiales</taxon>
        <taxon>Aspergillaceae</taxon>
        <taxon>Aspergillus</taxon>
        <taxon>Aspergillus subgen. Circumdati</taxon>
    </lineage>
</organism>
<evidence type="ECO:0000313" key="2">
    <source>
        <dbReference type="Proteomes" id="UP000184063"/>
    </source>
</evidence>
<evidence type="ECO:0000313" key="1">
    <source>
        <dbReference type="EMBL" id="OJZ83272.1"/>
    </source>
</evidence>
<proteinExistence type="predicted"/>
<sequence length="106" mass="11803">MHAPTTADAKALKAMYRYLRDTTSYGITLAAPSPGHPTNRALLHPPLPLQNTARTMPPPRMSCILRSWRRRLTSRYQVPARYPCSATRPICYESLTTAPTPDPPDG</sequence>
<dbReference type="Proteomes" id="UP000184063">
    <property type="component" value="Unassembled WGS sequence"/>
</dbReference>
<name>A0A1M3T933_ASPLC</name>
<gene>
    <name evidence="1" type="ORF">ASPFODRAFT_311037</name>
</gene>
<dbReference type="EMBL" id="KV878246">
    <property type="protein sequence ID" value="OJZ83272.1"/>
    <property type="molecule type" value="Genomic_DNA"/>
</dbReference>
<protein>
    <submittedName>
        <fullName evidence="1">Uncharacterized protein</fullName>
    </submittedName>
</protein>
<reference evidence="2" key="1">
    <citation type="journal article" date="2017" name="Genome Biol.">
        <title>Comparative genomics reveals high biological diversity and specific adaptations in the industrially and medically important fungal genus Aspergillus.</title>
        <authorList>
            <person name="de Vries R.P."/>
            <person name="Riley R."/>
            <person name="Wiebenga A."/>
            <person name="Aguilar-Osorio G."/>
            <person name="Amillis S."/>
            <person name="Uchima C.A."/>
            <person name="Anderluh G."/>
            <person name="Asadollahi M."/>
            <person name="Askin M."/>
            <person name="Barry K."/>
            <person name="Battaglia E."/>
            <person name="Bayram O."/>
            <person name="Benocci T."/>
            <person name="Braus-Stromeyer S.A."/>
            <person name="Caldana C."/>
            <person name="Canovas D."/>
            <person name="Cerqueira G.C."/>
            <person name="Chen F."/>
            <person name="Chen W."/>
            <person name="Choi C."/>
            <person name="Clum A."/>
            <person name="Dos Santos R.A."/>
            <person name="Damasio A.R."/>
            <person name="Diallinas G."/>
            <person name="Emri T."/>
            <person name="Fekete E."/>
            <person name="Flipphi M."/>
            <person name="Freyberg S."/>
            <person name="Gallo A."/>
            <person name="Gournas C."/>
            <person name="Habgood R."/>
            <person name="Hainaut M."/>
            <person name="Harispe M.L."/>
            <person name="Henrissat B."/>
            <person name="Hilden K.S."/>
            <person name="Hope R."/>
            <person name="Hossain A."/>
            <person name="Karabika E."/>
            <person name="Karaffa L."/>
            <person name="Karanyi Z."/>
            <person name="Krasevec N."/>
            <person name="Kuo A."/>
            <person name="Kusch H."/>
            <person name="LaButti K."/>
            <person name="Lagendijk E.L."/>
            <person name="Lapidus A."/>
            <person name="Levasseur A."/>
            <person name="Lindquist E."/>
            <person name="Lipzen A."/>
            <person name="Logrieco A.F."/>
            <person name="MacCabe A."/>
            <person name="Maekelae M.R."/>
            <person name="Malavazi I."/>
            <person name="Melin P."/>
            <person name="Meyer V."/>
            <person name="Mielnichuk N."/>
            <person name="Miskei M."/>
            <person name="Molnar A.P."/>
            <person name="Mule G."/>
            <person name="Ngan C.Y."/>
            <person name="Orejas M."/>
            <person name="Orosz E."/>
            <person name="Ouedraogo J.P."/>
            <person name="Overkamp K.M."/>
            <person name="Park H.-S."/>
            <person name="Perrone G."/>
            <person name="Piumi F."/>
            <person name="Punt P.J."/>
            <person name="Ram A.F."/>
            <person name="Ramon A."/>
            <person name="Rauscher S."/>
            <person name="Record E."/>
            <person name="Riano-Pachon D.M."/>
            <person name="Robert V."/>
            <person name="Roehrig J."/>
            <person name="Ruller R."/>
            <person name="Salamov A."/>
            <person name="Salih N.S."/>
            <person name="Samson R.A."/>
            <person name="Sandor E."/>
            <person name="Sanguinetti M."/>
            <person name="Schuetze T."/>
            <person name="Sepcic K."/>
            <person name="Shelest E."/>
            <person name="Sherlock G."/>
            <person name="Sophianopoulou V."/>
            <person name="Squina F.M."/>
            <person name="Sun H."/>
            <person name="Susca A."/>
            <person name="Todd R.B."/>
            <person name="Tsang A."/>
            <person name="Unkles S.E."/>
            <person name="van de Wiele N."/>
            <person name="van Rossen-Uffink D."/>
            <person name="Oliveira J.V."/>
            <person name="Vesth T.C."/>
            <person name="Visser J."/>
            <person name="Yu J.-H."/>
            <person name="Zhou M."/>
            <person name="Andersen M.R."/>
            <person name="Archer D.B."/>
            <person name="Baker S.E."/>
            <person name="Benoit I."/>
            <person name="Brakhage A.A."/>
            <person name="Braus G.H."/>
            <person name="Fischer R."/>
            <person name="Frisvad J.C."/>
            <person name="Goldman G.H."/>
            <person name="Houbraken J."/>
            <person name="Oakley B."/>
            <person name="Pocsi I."/>
            <person name="Scazzocchio C."/>
            <person name="Seiboth B."/>
            <person name="vanKuyk P.A."/>
            <person name="Wortman J."/>
            <person name="Dyer P.S."/>
            <person name="Grigoriev I.V."/>
        </authorList>
    </citation>
    <scope>NUCLEOTIDE SEQUENCE [LARGE SCALE GENOMIC DNA]</scope>
    <source>
        <strain evidence="2">CBS 106.47</strain>
    </source>
</reference>
<dbReference type="AlphaFoldDB" id="A0A1M3T933"/>
<dbReference type="VEuPathDB" id="FungiDB:ASPFODRAFT_311037"/>